<evidence type="ECO:0000259" key="1">
    <source>
        <dbReference type="Pfam" id="PF25608"/>
    </source>
</evidence>
<dbReference type="OrthoDB" id="104542at2"/>
<dbReference type="Proteomes" id="UP000037540">
    <property type="component" value="Unassembled WGS sequence"/>
</dbReference>
<protein>
    <recommendedName>
        <fullName evidence="1">Nal1 N-terminal domain-containing protein</fullName>
    </recommendedName>
</protein>
<accession>A0A9Q1UWG4</accession>
<dbReference type="RefSeq" id="WP_019278207.1">
    <property type="nucleotide sequence ID" value="NZ_LGVO01000026.1"/>
</dbReference>
<proteinExistence type="predicted"/>
<organism evidence="2 3">
    <name type="scientific">Clostridium botulinum</name>
    <dbReference type="NCBI Taxonomy" id="1491"/>
    <lineage>
        <taxon>Bacteria</taxon>
        <taxon>Bacillati</taxon>
        <taxon>Bacillota</taxon>
        <taxon>Clostridia</taxon>
        <taxon>Eubacteriales</taxon>
        <taxon>Clostridiaceae</taxon>
        <taxon>Clostridium</taxon>
    </lineage>
</organism>
<sequence>MVGVALGYKFTKGFYTSQKCITVFISEKIPENEVHTNELIPKVYSGIITDVIAVFGGIFP</sequence>
<reference evidence="2 3" key="1">
    <citation type="submission" date="2015-07" db="EMBL/GenBank/DDBJ databases">
        <title>Draft genome sequences of 17 French Clostridium botulinum group III.</title>
        <authorList>
            <person name="Woudstra C."/>
            <person name="Le Marechal C."/>
            <person name="Souillard R."/>
            <person name="Bayon-Auboyer M.-H."/>
            <person name="Dessouter D."/>
            <person name="Fach P."/>
        </authorList>
    </citation>
    <scope>NUCLEOTIDE SEQUENCE [LARGE SCALE GENOMIC DNA]</scope>
    <source>
        <strain evidence="2 3">12LNRI-CD</strain>
    </source>
</reference>
<name>A0A9Q1UWG4_CLOBO</name>
<evidence type="ECO:0000313" key="2">
    <source>
        <dbReference type="EMBL" id="KOA84658.1"/>
    </source>
</evidence>
<dbReference type="InterPro" id="IPR057905">
    <property type="entry name" value="Nal1_N"/>
</dbReference>
<dbReference type="Pfam" id="PF25608">
    <property type="entry name" value="NAL1_N"/>
    <property type="match status" value="1"/>
</dbReference>
<dbReference type="AlphaFoldDB" id="A0A9Q1UWG4"/>
<feature type="domain" description="Nal1 N-terminal" evidence="1">
    <location>
        <begin position="2"/>
        <end position="46"/>
    </location>
</feature>
<comment type="caution">
    <text evidence="2">The sequence shown here is derived from an EMBL/GenBank/DDBJ whole genome shotgun (WGS) entry which is preliminary data.</text>
</comment>
<dbReference type="EMBL" id="LGVR01000064">
    <property type="protein sequence ID" value="KOA84658.1"/>
    <property type="molecule type" value="Genomic_DNA"/>
</dbReference>
<evidence type="ECO:0000313" key="3">
    <source>
        <dbReference type="Proteomes" id="UP000037540"/>
    </source>
</evidence>
<gene>
    <name evidence="2" type="ORF">ADU74_10895</name>
</gene>